<evidence type="ECO:0000259" key="7">
    <source>
        <dbReference type="PROSITE" id="PS50089"/>
    </source>
</evidence>
<keyword evidence="9" id="KW-1185">Reference proteome</keyword>
<feature type="domain" description="RING-type" evidence="7">
    <location>
        <begin position="576"/>
        <end position="625"/>
    </location>
</feature>
<protein>
    <recommendedName>
        <fullName evidence="7">RING-type domain-containing protein</fullName>
    </recommendedName>
</protein>
<feature type="compositionally biased region" description="Gly residues" evidence="5">
    <location>
        <begin position="558"/>
        <end position="568"/>
    </location>
</feature>
<dbReference type="STRING" id="33097.A0A150FXI0"/>
<reference evidence="9" key="1">
    <citation type="journal article" date="2016" name="Nat. Commun.">
        <title>The Gonium pectorale genome demonstrates co-option of cell cycle regulation during the evolution of multicellularity.</title>
        <authorList>
            <person name="Hanschen E.R."/>
            <person name="Marriage T.N."/>
            <person name="Ferris P.J."/>
            <person name="Hamaji T."/>
            <person name="Toyoda A."/>
            <person name="Fujiyama A."/>
            <person name="Neme R."/>
            <person name="Noguchi H."/>
            <person name="Minakuchi Y."/>
            <person name="Suzuki M."/>
            <person name="Kawai-Toyooka H."/>
            <person name="Smith D.R."/>
            <person name="Sparks H."/>
            <person name="Anderson J."/>
            <person name="Bakaric R."/>
            <person name="Luria V."/>
            <person name="Karger A."/>
            <person name="Kirschner M.W."/>
            <person name="Durand P.M."/>
            <person name="Michod R.E."/>
            <person name="Nozaki H."/>
            <person name="Olson B.J."/>
        </authorList>
    </citation>
    <scope>NUCLEOTIDE SEQUENCE [LARGE SCALE GENOMIC DNA]</scope>
    <source>
        <strain evidence="9">NIES-2863</strain>
    </source>
</reference>
<dbReference type="InterPro" id="IPR001841">
    <property type="entry name" value="Znf_RING"/>
</dbReference>
<feature type="transmembrane region" description="Helical" evidence="6">
    <location>
        <begin position="413"/>
        <end position="440"/>
    </location>
</feature>
<feature type="compositionally biased region" description="Gly residues" evidence="5">
    <location>
        <begin position="141"/>
        <end position="167"/>
    </location>
</feature>
<dbReference type="AlphaFoldDB" id="A0A150FXI0"/>
<name>A0A150FXI0_GONPE</name>
<keyword evidence="1" id="KW-0479">Metal-binding</keyword>
<feature type="compositionally biased region" description="Low complexity" evidence="5">
    <location>
        <begin position="750"/>
        <end position="765"/>
    </location>
</feature>
<feature type="compositionally biased region" description="Basic residues" evidence="5">
    <location>
        <begin position="858"/>
        <end position="870"/>
    </location>
</feature>
<evidence type="ECO:0000313" key="9">
    <source>
        <dbReference type="Proteomes" id="UP000075714"/>
    </source>
</evidence>
<proteinExistence type="predicted"/>
<feature type="region of interest" description="Disordered" evidence="5">
    <location>
        <begin position="746"/>
        <end position="772"/>
    </location>
</feature>
<keyword evidence="3" id="KW-0862">Zinc</keyword>
<evidence type="ECO:0000256" key="5">
    <source>
        <dbReference type="SAM" id="MobiDB-lite"/>
    </source>
</evidence>
<keyword evidence="6" id="KW-0812">Transmembrane</keyword>
<dbReference type="InterPro" id="IPR050731">
    <property type="entry name" value="HRD1_E3_ubiq-ligases"/>
</dbReference>
<dbReference type="Gene3D" id="3.30.40.10">
    <property type="entry name" value="Zinc/RING finger domain, C3HC4 (zinc finger)"/>
    <property type="match status" value="1"/>
</dbReference>
<dbReference type="Proteomes" id="UP000075714">
    <property type="component" value="Unassembled WGS sequence"/>
</dbReference>
<evidence type="ECO:0000256" key="2">
    <source>
        <dbReference type="ARBA" id="ARBA00022771"/>
    </source>
</evidence>
<evidence type="ECO:0000256" key="1">
    <source>
        <dbReference type="ARBA" id="ARBA00022723"/>
    </source>
</evidence>
<feature type="region of interest" description="Disordered" evidence="5">
    <location>
        <begin position="811"/>
        <end position="870"/>
    </location>
</feature>
<dbReference type="InterPro" id="IPR013083">
    <property type="entry name" value="Znf_RING/FYVE/PHD"/>
</dbReference>
<evidence type="ECO:0000256" key="3">
    <source>
        <dbReference type="ARBA" id="ARBA00022833"/>
    </source>
</evidence>
<feature type="compositionally biased region" description="Low complexity" evidence="5">
    <location>
        <begin position="491"/>
        <end position="517"/>
    </location>
</feature>
<feature type="region of interest" description="Disordered" evidence="5">
    <location>
        <begin position="491"/>
        <end position="570"/>
    </location>
</feature>
<keyword evidence="6" id="KW-0472">Membrane</keyword>
<gene>
    <name evidence="8" type="ORF">GPECTOR_299g810</name>
</gene>
<dbReference type="PANTHER" id="PTHR22763">
    <property type="entry name" value="RING ZINC FINGER PROTEIN"/>
    <property type="match status" value="1"/>
</dbReference>
<dbReference type="GO" id="GO:0012505">
    <property type="term" value="C:endomembrane system"/>
    <property type="evidence" value="ECO:0007669"/>
    <property type="project" value="TreeGrafter"/>
</dbReference>
<sequence length="870" mass="89995">MRSGWSSVYFFCGRRLQYCTCNFRWNIRGWAKAIVLWQFVLSATLGAQQFILQAGLGGLLPGEEAVMRESFISICWRLIPYWLNNWEQQWGAEVSSMTFELPHFAVELLIILPCCQIICSRLKVLVTPQVNVLLGPGQGQQGGGIGHQGQGQGPAGGGQGQAGGGQGGDDRQFVREDFAPNVLEGFWERRPEQRRFLPRVRSNLRVLCFLTALTSLAALNASLVPLYLEGQAATARDTPAVALLGRHAKEWLLNDPAAAAVPAVASSAPGGVGLAGVWHPGSRLAARGVGPEELALLPAVHARLDAYFLPPMGGSAGGFWAGLWGGGDDDGSGGKGCPSPEVYVRNVEKHEDPEHRSLIPLVESALAIMRLSCEKYFVLLAIYLAFLLFRDAPRPARAVIRIVARVSATFQKVILFAFPAVCWLYNAGIIFSIFVSVVFWGGPLLALYDSVRAALREVSIKSLSPATPEQVERMGGSCAICWGDMVAGHSHSQQGQTQGQAQSQGAGGVAPSFSAAAAGGGGEGPPAPGGGPASGDETLEAGGRIPSAGTASTSIATGGDGAAGGSGTTGATPVPCSVPLAAAAEPEGEAGVALCCGHAYHHACLVQWMEQCSSSGVTPTCPMCQRGIQLQVRWRLPPFLRRAAGGVAAGAGAGAGTARLLRGGAGAAAAAAAGGRLAAGGGPGPGVAAAAAELAAGEELLNAVRHFAGVDAGLQVVGLLEHQRELQELLHEAPPLELGELLREAQPRGQPQAPQMAAVQPQEGQELQEEGEEEQELLGMGIEMGMGPAAAEGTGLAGSEHLDTTAAAVVPPVAQPNGSGGELGTAAGVPEGSSDGASTSDGVLAPMPADAAAGMQQKPRRRFPFWRRKP</sequence>
<dbReference type="SMART" id="SM00184">
    <property type="entry name" value="RING"/>
    <property type="match status" value="1"/>
</dbReference>
<evidence type="ECO:0000256" key="6">
    <source>
        <dbReference type="SAM" id="Phobius"/>
    </source>
</evidence>
<accession>A0A150FXI0</accession>
<evidence type="ECO:0000313" key="8">
    <source>
        <dbReference type="EMBL" id="KXZ41740.1"/>
    </source>
</evidence>
<dbReference type="SUPFAM" id="SSF57850">
    <property type="entry name" value="RING/U-box"/>
    <property type="match status" value="1"/>
</dbReference>
<dbReference type="GO" id="GO:0043161">
    <property type="term" value="P:proteasome-mediated ubiquitin-dependent protein catabolic process"/>
    <property type="evidence" value="ECO:0007669"/>
    <property type="project" value="TreeGrafter"/>
</dbReference>
<dbReference type="EMBL" id="LSYV01000298">
    <property type="protein sequence ID" value="KXZ41740.1"/>
    <property type="molecule type" value="Genomic_DNA"/>
</dbReference>
<dbReference type="GO" id="GO:0008270">
    <property type="term" value="F:zinc ion binding"/>
    <property type="evidence" value="ECO:0007669"/>
    <property type="project" value="UniProtKB-KW"/>
</dbReference>
<comment type="caution">
    <text evidence="8">The sequence shown here is derived from an EMBL/GenBank/DDBJ whole genome shotgun (WGS) entry which is preliminary data.</text>
</comment>
<feature type="transmembrane region" description="Helical" evidence="6">
    <location>
        <begin position="376"/>
        <end position="392"/>
    </location>
</feature>
<feature type="compositionally biased region" description="Low complexity" evidence="5">
    <location>
        <begin position="547"/>
        <end position="557"/>
    </location>
</feature>
<keyword evidence="2 4" id="KW-0863">Zinc-finger</keyword>
<organism evidence="8 9">
    <name type="scientific">Gonium pectorale</name>
    <name type="common">Green alga</name>
    <dbReference type="NCBI Taxonomy" id="33097"/>
    <lineage>
        <taxon>Eukaryota</taxon>
        <taxon>Viridiplantae</taxon>
        <taxon>Chlorophyta</taxon>
        <taxon>core chlorophytes</taxon>
        <taxon>Chlorophyceae</taxon>
        <taxon>CS clade</taxon>
        <taxon>Chlamydomonadales</taxon>
        <taxon>Volvocaceae</taxon>
        <taxon>Gonium</taxon>
    </lineage>
</organism>
<dbReference type="GO" id="GO:0061630">
    <property type="term" value="F:ubiquitin protein ligase activity"/>
    <property type="evidence" value="ECO:0007669"/>
    <property type="project" value="TreeGrafter"/>
</dbReference>
<dbReference type="PROSITE" id="PS50089">
    <property type="entry name" value="ZF_RING_2"/>
    <property type="match status" value="1"/>
</dbReference>
<dbReference type="OrthoDB" id="8062037at2759"/>
<keyword evidence="6" id="KW-1133">Transmembrane helix</keyword>
<evidence type="ECO:0000256" key="4">
    <source>
        <dbReference type="PROSITE-ProRule" id="PRU00175"/>
    </source>
</evidence>
<feature type="region of interest" description="Disordered" evidence="5">
    <location>
        <begin position="141"/>
        <end position="171"/>
    </location>
</feature>